<dbReference type="EMBL" id="OC316909">
    <property type="protein sequence ID" value="CAD7394219.1"/>
    <property type="molecule type" value="Genomic_DNA"/>
</dbReference>
<organism evidence="2">
    <name type="scientific">Timema cristinae</name>
    <name type="common">Walking stick</name>
    <dbReference type="NCBI Taxonomy" id="61476"/>
    <lineage>
        <taxon>Eukaryota</taxon>
        <taxon>Metazoa</taxon>
        <taxon>Ecdysozoa</taxon>
        <taxon>Arthropoda</taxon>
        <taxon>Hexapoda</taxon>
        <taxon>Insecta</taxon>
        <taxon>Pterygota</taxon>
        <taxon>Neoptera</taxon>
        <taxon>Polyneoptera</taxon>
        <taxon>Phasmatodea</taxon>
        <taxon>Timematodea</taxon>
        <taxon>Timematoidea</taxon>
        <taxon>Timematidae</taxon>
        <taxon>Timema</taxon>
    </lineage>
</organism>
<evidence type="ECO:0000313" key="2">
    <source>
        <dbReference type="EMBL" id="CAD7394219.1"/>
    </source>
</evidence>
<name>A0A7R9CED0_TIMCR</name>
<evidence type="ECO:0000256" key="1">
    <source>
        <dbReference type="SAM" id="MobiDB-lite"/>
    </source>
</evidence>
<accession>A0A7R9CED0</accession>
<reference evidence="2" key="1">
    <citation type="submission" date="2020-11" db="EMBL/GenBank/DDBJ databases">
        <authorList>
            <person name="Tran Van P."/>
        </authorList>
    </citation>
    <scope>NUCLEOTIDE SEQUENCE</scope>
</reference>
<feature type="region of interest" description="Disordered" evidence="1">
    <location>
        <begin position="173"/>
        <end position="202"/>
    </location>
</feature>
<proteinExistence type="predicted"/>
<dbReference type="AlphaFoldDB" id="A0A7R9CED0"/>
<feature type="compositionally biased region" description="Basic and acidic residues" evidence="1">
    <location>
        <begin position="173"/>
        <end position="185"/>
    </location>
</feature>
<gene>
    <name evidence="2" type="ORF">TCEB3V08_LOCUS2151</name>
</gene>
<protein>
    <submittedName>
        <fullName evidence="2">Uncharacterized protein</fullName>
    </submittedName>
</protein>
<sequence>MEEGWKTTVGTPNQDSNLELSAIGSLVYCENSEVYPHSRGQIEKSFRKITISTPDQELNRVLLVISSLVYCESCASEHLGNENWCGTILNGEIRYIVLLPLTVPITLQVQLHSWDIGLIAWGRRGGSGGGLDYVSRIGTDVQVSDAYVMGSVKGRWDAKALSRIGKVELEKENPHLRGGRVENHLGKTTPSSPDRDLNLDLPVLDGRVQHDKRVSQLRHRGGS</sequence>